<dbReference type="GO" id="GO:0016798">
    <property type="term" value="F:hydrolase activity, acting on glycosyl bonds"/>
    <property type="evidence" value="ECO:0007669"/>
    <property type="project" value="UniProtKB-KW"/>
</dbReference>
<evidence type="ECO:0000256" key="1">
    <source>
        <dbReference type="ARBA" id="ARBA00004191"/>
    </source>
</evidence>
<evidence type="ECO:0000256" key="6">
    <source>
        <dbReference type="ARBA" id="ARBA00022801"/>
    </source>
</evidence>
<dbReference type="GO" id="GO:0031505">
    <property type="term" value="P:fungal-type cell wall organization"/>
    <property type="evidence" value="ECO:0007669"/>
    <property type="project" value="TreeGrafter"/>
</dbReference>
<feature type="transmembrane region" description="Helical" evidence="12">
    <location>
        <begin position="104"/>
        <end position="124"/>
    </location>
</feature>
<evidence type="ECO:0000256" key="12">
    <source>
        <dbReference type="SAM" id="Phobius"/>
    </source>
</evidence>
<dbReference type="AlphaFoldDB" id="A0A178ESZ9"/>
<keyword evidence="9" id="KW-0961">Cell wall biogenesis/degradation</keyword>
<evidence type="ECO:0000256" key="9">
    <source>
        <dbReference type="ARBA" id="ARBA00023316"/>
    </source>
</evidence>
<evidence type="ECO:0000256" key="4">
    <source>
        <dbReference type="ARBA" id="ARBA00022525"/>
    </source>
</evidence>
<evidence type="ECO:0000256" key="10">
    <source>
        <dbReference type="ARBA" id="ARBA00023326"/>
    </source>
</evidence>
<dbReference type="Proteomes" id="UP000243015">
    <property type="component" value="Unassembled WGS sequence"/>
</dbReference>
<keyword evidence="10" id="KW-0624">Polysaccharide degradation</keyword>
<keyword evidence="8" id="KW-0326">Glycosidase</keyword>
<dbReference type="PANTHER" id="PTHR31316:SF0">
    <property type="entry name" value="SECRETED BETA-GLUCOSIDASE SIM1-RELATED"/>
    <property type="match status" value="1"/>
</dbReference>
<keyword evidence="5" id="KW-0732">Signal</keyword>
<evidence type="ECO:0000256" key="8">
    <source>
        <dbReference type="ARBA" id="ARBA00023295"/>
    </source>
</evidence>
<evidence type="ECO:0000313" key="14">
    <source>
        <dbReference type="Proteomes" id="UP000243015"/>
    </source>
</evidence>
<dbReference type="InterPro" id="IPR051526">
    <property type="entry name" value="Beta-Glucosidase_SUN"/>
</dbReference>
<keyword evidence="3" id="KW-0134">Cell wall</keyword>
<sequence length="595" mass="63699">MRQLAQRRVGERRTPCDACCHAPRLLSPRPARADASPAPRSDWPTPDPRCAHGPNVFPPRPRPPLALSSSGFFVNLELRNFNFVQVHHHRELQLHLSHSFEPPVALLVAVLFAVLGAGLTPTLVTKARPACLSPFTQYVALLAVLSPSLFTMKFSSGVLTLAVAASVQSVQASYHAHGHAHHHRVLDKRADPDVVTIPGPKVYAFVFQGQEMTREEVCAGIRDGRLDWDKGQNHDELCGFPVGMQKGSPPACPAPSNVPNQPPVPSSPPAAPQPPSKGPETPEEPKKPDEPKKPEGPKTPSPKKPDGPQHPQTPTGGEGVNRPFPNGKIDCSDFPSKYGAIAVDYLGLGGYIGIQHANLVGDVFGAIRTAVAGESCTDGAMCSYACPPGYQKSQWPKQQGSTGESVGGIACRNGKLYLTNPELSDKLCIPGVGGVHVKSTIGMEISICRTDYPGSEGETVPVPLPPNGHLPLTCPKAETYYYWKGKSTSAQYYVNPPGYGISKACQWGHAGLPIGNWAPLNIGVGEKGGTKWLSLFPNRPTTTAILRMTVEIVGEGLSGKCKHKDGKFYTDTGVNEDGCTVSVIHGEATFVFSYD</sequence>
<dbReference type="GO" id="GO:0009986">
    <property type="term" value="C:cell surface"/>
    <property type="evidence" value="ECO:0007669"/>
    <property type="project" value="TreeGrafter"/>
</dbReference>
<dbReference type="PANTHER" id="PTHR31316">
    <property type="entry name" value="BETA-GLUCOSIDASE-LIKE PROTEIN NCA3, MITOCHONDRIAL-RELATED"/>
    <property type="match status" value="1"/>
</dbReference>
<keyword evidence="12" id="KW-0812">Transmembrane</keyword>
<keyword evidence="12" id="KW-0472">Membrane</keyword>
<keyword evidence="12" id="KW-1133">Transmembrane helix</keyword>
<feature type="compositionally biased region" description="Low complexity" evidence="11">
    <location>
        <begin position="27"/>
        <end position="42"/>
    </location>
</feature>
<evidence type="ECO:0000256" key="3">
    <source>
        <dbReference type="ARBA" id="ARBA00022512"/>
    </source>
</evidence>
<proteinExistence type="inferred from homology"/>
<feature type="region of interest" description="Disordered" evidence="11">
    <location>
        <begin position="23"/>
        <end position="57"/>
    </location>
</feature>
<organism evidence="13 14">
    <name type="scientific">Trichophyton rubrum</name>
    <name type="common">Athlete's foot fungus</name>
    <name type="synonym">Epidermophyton rubrum</name>
    <dbReference type="NCBI Taxonomy" id="5551"/>
    <lineage>
        <taxon>Eukaryota</taxon>
        <taxon>Fungi</taxon>
        <taxon>Dikarya</taxon>
        <taxon>Ascomycota</taxon>
        <taxon>Pezizomycotina</taxon>
        <taxon>Eurotiomycetes</taxon>
        <taxon>Eurotiomycetidae</taxon>
        <taxon>Onygenales</taxon>
        <taxon>Arthrodermataceae</taxon>
        <taxon>Trichophyton</taxon>
    </lineage>
</organism>
<keyword evidence="7" id="KW-0119">Carbohydrate metabolism</keyword>
<dbReference type="Pfam" id="PF03856">
    <property type="entry name" value="SUN"/>
    <property type="match status" value="1"/>
</dbReference>
<feature type="compositionally biased region" description="Pro residues" evidence="11">
    <location>
        <begin position="260"/>
        <end position="277"/>
    </location>
</feature>
<name>A0A178ESZ9_TRIRU</name>
<accession>A0A178ESZ9</accession>
<gene>
    <name evidence="13" type="ORF">A7C99_6980</name>
</gene>
<dbReference type="VEuPathDB" id="FungiDB:TERG_03624"/>
<evidence type="ECO:0000256" key="2">
    <source>
        <dbReference type="ARBA" id="ARBA00010579"/>
    </source>
</evidence>
<feature type="region of interest" description="Disordered" evidence="11">
    <location>
        <begin position="248"/>
        <end position="328"/>
    </location>
</feature>
<dbReference type="EMBL" id="LHPM01000019">
    <property type="protein sequence ID" value="OAL62397.1"/>
    <property type="molecule type" value="Genomic_DNA"/>
</dbReference>
<comment type="similarity">
    <text evidence="2">Belongs to the SUN family.</text>
</comment>
<evidence type="ECO:0000256" key="7">
    <source>
        <dbReference type="ARBA" id="ARBA00023277"/>
    </source>
</evidence>
<evidence type="ECO:0000256" key="11">
    <source>
        <dbReference type="SAM" id="MobiDB-lite"/>
    </source>
</evidence>
<protein>
    <submittedName>
        <fullName evidence="13">SUN domain-containing protein</fullName>
    </submittedName>
</protein>
<evidence type="ECO:0000256" key="5">
    <source>
        <dbReference type="ARBA" id="ARBA00022729"/>
    </source>
</evidence>
<keyword evidence="6" id="KW-0378">Hydrolase</keyword>
<keyword evidence="4" id="KW-0964">Secreted</keyword>
<dbReference type="GO" id="GO:0000272">
    <property type="term" value="P:polysaccharide catabolic process"/>
    <property type="evidence" value="ECO:0007669"/>
    <property type="project" value="UniProtKB-KW"/>
</dbReference>
<dbReference type="GO" id="GO:0009277">
    <property type="term" value="C:fungal-type cell wall"/>
    <property type="evidence" value="ECO:0007669"/>
    <property type="project" value="TreeGrafter"/>
</dbReference>
<comment type="caution">
    <text evidence="13">The sequence shown here is derived from an EMBL/GenBank/DDBJ whole genome shotgun (WGS) entry which is preliminary data.</text>
</comment>
<comment type="subcellular location">
    <subcellularLocation>
        <location evidence="1">Secreted</location>
        <location evidence="1">Cell wall</location>
    </subcellularLocation>
</comment>
<evidence type="ECO:0000313" key="13">
    <source>
        <dbReference type="EMBL" id="OAL62397.1"/>
    </source>
</evidence>
<dbReference type="InterPro" id="IPR005556">
    <property type="entry name" value="SUN"/>
</dbReference>
<feature type="compositionally biased region" description="Basic and acidic residues" evidence="11">
    <location>
        <begin position="283"/>
        <end position="296"/>
    </location>
</feature>
<reference evidence="13 14" key="1">
    <citation type="submission" date="2016-05" db="EMBL/GenBank/DDBJ databases">
        <title>Genome sequencing of Trichophyton rubrum CMCC(F)T1i isolated from hair.</title>
        <authorList>
            <person name="Zhan P."/>
            <person name="Tao Y."/>
            <person name="Liu W."/>
        </authorList>
    </citation>
    <scope>NUCLEOTIDE SEQUENCE [LARGE SCALE GENOMIC DNA]</scope>
    <source>
        <strain evidence="14">CMCC(F)T1i</strain>
    </source>
</reference>